<keyword evidence="4" id="KW-0904">Protein phosphatase</keyword>
<feature type="compositionally biased region" description="Low complexity" evidence="5">
    <location>
        <begin position="239"/>
        <end position="250"/>
    </location>
</feature>
<dbReference type="PROSITE" id="PS50056">
    <property type="entry name" value="TYR_PHOSPHATASE_2"/>
    <property type="match status" value="1"/>
</dbReference>
<dbReference type="GO" id="GO:0005737">
    <property type="term" value="C:cytoplasm"/>
    <property type="evidence" value="ECO:0007669"/>
    <property type="project" value="TreeGrafter"/>
</dbReference>
<keyword evidence="8" id="KW-1185">Reference proteome</keyword>
<dbReference type="Pfam" id="PF00782">
    <property type="entry name" value="DSPc"/>
    <property type="match status" value="1"/>
</dbReference>
<dbReference type="OrthoDB" id="2017893at2759"/>
<dbReference type="FunCoup" id="A0A165F0T5">
    <property type="interactions" value="175"/>
</dbReference>
<dbReference type="GO" id="GO:0033550">
    <property type="term" value="F:MAP kinase tyrosine phosphatase activity"/>
    <property type="evidence" value="ECO:0007669"/>
    <property type="project" value="TreeGrafter"/>
</dbReference>
<evidence type="ECO:0000313" key="8">
    <source>
        <dbReference type="Proteomes" id="UP000076842"/>
    </source>
</evidence>
<proteinExistence type="inferred from homology"/>
<dbReference type="PANTHER" id="PTHR10159:SF519">
    <property type="entry name" value="DUAL SPECIFICITY PROTEIN PHOSPHATASE MPK3"/>
    <property type="match status" value="1"/>
</dbReference>
<dbReference type="SUPFAM" id="SSF52799">
    <property type="entry name" value="(Phosphotyrosine protein) phosphatases II"/>
    <property type="match status" value="1"/>
</dbReference>
<dbReference type="AlphaFoldDB" id="A0A165F0T5"/>
<dbReference type="InterPro" id="IPR000340">
    <property type="entry name" value="Dual-sp_phosphatase_cat-dom"/>
</dbReference>
<dbReference type="InterPro" id="IPR016130">
    <property type="entry name" value="Tyr_Pase_AS"/>
</dbReference>
<organism evidence="7 8">
    <name type="scientific">Calocera cornea HHB12733</name>
    <dbReference type="NCBI Taxonomy" id="1353952"/>
    <lineage>
        <taxon>Eukaryota</taxon>
        <taxon>Fungi</taxon>
        <taxon>Dikarya</taxon>
        <taxon>Basidiomycota</taxon>
        <taxon>Agaricomycotina</taxon>
        <taxon>Dacrymycetes</taxon>
        <taxon>Dacrymycetales</taxon>
        <taxon>Dacrymycetaceae</taxon>
        <taxon>Calocera</taxon>
    </lineage>
</organism>
<evidence type="ECO:0000256" key="1">
    <source>
        <dbReference type="ARBA" id="ARBA00008601"/>
    </source>
</evidence>
<gene>
    <name evidence="7" type="ORF">CALCODRAFT_498011</name>
</gene>
<feature type="domain" description="Tyrosine specific protein phosphatases" evidence="6">
    <location>
        <begin position="28"/>
        <end position="67"/>
    </location>
</feature>
<dbReference type="PANTHER" id="PTHR10159">
    <property type="entry name" value="DUAL SPECIFICITY PROTEIN PHOSPHATASE"/>
    <property type="match status" value="1"/>
</dbReference>
<evidence type="ECO:0000256" key="4">
    <source>
        <dbReference type="ARBA" id="ARBA00022912"/>
    </source>
</evidence>
<dbReference type="GO" id="GO:0017017">
    <property type="term" value="F:MAP kinase tyrosine/serine/threonine phosphatase activity"/>
    <property type="evidence" value="ECO:0007669"/>
    <property type="project" value="TreeGrafter"/>
</dbReference>
<dbReference type="EMBL" id="KV423986">
    <property type="protein sequence ID" value="KZT55945.1"/>
    <property type="molecule type" value="Genomic_DNA"/>
</dbReference>
<evidence type="ECO:0000313" key="7">
    <source>
        <dbReference type="EMBL" id="KZT55945.1"/>
    </source>
</evidence>
<dbReference type="Gene3D" id="3.90.190.10">
    <property type="entry name" value="Protein tyrosine phosphatase superfamily"/>
    <property type="match status" value="1"/>
</dbReference>
<dbReference type="GO" id="GO:0043409">
    <property type="term" value="P:negative regulation of MAPK cascade"/>
    <property type="evidence" value="ECO:0007669"/>
    <property type="project" value="TreeGrafter"/>
</dbReference>
<sequence>MDVDGQTNGKLRYLKLPWSHGQQDLCEVGFNSAMHFVDRALSSGESVLIHCQCGVSRSATLVMALVIRAGHQARICGDDPEHPLCRIASHNDAYEYVQGKSRWVGPNIVLINQLVEYSKNLRTGAPPPEEALRSRTVSESTDLSQIAHEPLFSSSDSSASSSPGLASPPTPEGCVSPEMGPDSIEAMLLDKQMEAQYSKLCQQRAAAAAARAQEQQRQMQLQAEQVSPRGLGLPTAVQSPLSPASPLSASTGRPSRTRASSAESALASKTPWNIGMLLRVEEES</sequence>
<feature type="region of interest" description="Disordered" evidence="5">
    <location>
        <begin position="152"/>
        <end position="181"/>
    </location>
</feature>
<feature type="region of interest" description="Disordered" evidence="5">
    <location>
        <begin position="215"/>
        <end position="267"/>
    </location>
</feature>
<feature type="compositionally biased region" description="Low complexity" evidence="5">
    <location>
        <begin position="215"/>
        <end position="225"/>
    </location>
</feature>
<dbReference type="GO" id="GO:0008330">
    <property type="term" value="F:protein tyrosine/threonine phosphatase activity"/>
    <property type="evidence" value="ECO:0007669"/>
    <property type="project" value="TreeGrafter"/>
</dbReference>
<protein>
    <recommendedName>
        <fullName evidence="2">protein-tyrosine-phosphatase</fullName>
        <ecNumber evidence="2">3.1.3.48</ecNumber>
    </recommendedName>
</protein>
<dbReference type="InParanoid" id="A0A165F0T5"/>
<reference evidence="7 8" key="1">
    <citation type="journal article" date="2016" name="Mol. Biol. Evol.">
        <title>Comparative Genomics of Early-Diverging Mushroom-Forming Fungi Provides Insights into the Origins of Lignocellulose Decay Capabilities.</title>
        <authorList>
            <person name="Nagy L.G."/>
            <person name="Riley R."/>
            <person name="Tritt A."/>
            <person name="Adam C."/>
            <person name="Daum C."/>
            <person name="Floudas D."/>
            <person name="Sun H."/>
            <person name="Yadav J.S."/>
            <person name="Pangilinan J."/>
            <person name="Larsson K.H."/>
            <person name="Matsuura K."/>
            <person name="Barry K."/>
            <person name="Labutti K."/>
            <person name="Kuo R."/>
            <person name="Ohm R.A."/>
            <person name="Bhattacharya S.S."/>
            <person name="Shirouzu T."/>
            <person name="Yoshinaga Y."/>
            <person name="Martin F.M."/>
            <person name="Grigoriev I.V."/>
            <person name="Hibbett D.S."/>
        </authorList>
    </citation>
    <scope>NUCLEOTIDE SEQUENCE [LARGE SCALE GENOMIC DNA]</scope>
    <source>
        <strain evidence="7 8">HHB12733</strain>
    </source>
</reference>
<accession>A0A165F0T5</accession>
<dbReference type="InterPro" id="IPR000387">
    <property type="entry name" value="Tyr_Pase_dom"/>
</dbReference>
<dbReference type="EC" id="3.1.3.48" evidence="2"/>
<feature type="compositionally biased region" description="Polar residues" evidence="5">
    <location>
        <begin position="251"/>
        <end position="263"/>
    </location>
</feature>
<evidence type="ECO:0000259" key="6">
    <source>
        <dbReference type="PROSITE" id="PS50056"/>
    </source>
</evidence>
<name>A0A165F0T5_9BASI</name>
<dbReference type="Proteomes" id="UP000076842">
    <property type="component" value="Unassembled WGS sequence"/>
</dbReference>
<evidence type="ECO:0000256" key="3">
    <source>
        <dbReference type="ARBA" id="ARBA00022801"/>
    </source>
</evidence>
<dbReference type="InterPro" id="IPR029021">
    <property type="entry name" value="Prot-tyrosine_phosphatase-like"/>
</dbReference>
<dbReference type="PROSITE" id="PS00383">
    <property type="entry name" value="TYR_PHOSPHATASE_1"/>
    <property type="match status" value="1"/>
</dbReference>
<evidence type="ECO:0000256" key="5">
    <source>
        <dbReference type="SAM" id="MobiDB-lite"/>
    </source>
</evidence>
<keyword evidence="3" id="KW-0378">Hydrolase</keyword>
<feature type="compositionally biased region" description="Low complexity" evidence="5">
    <location>
        <begin position="152"/>
        <end position="165"/>
    </location>
</feature>
<comment type="similarity">
    <text evidence="1">Belongs to the protein-tyrosine phosphatase family. Non-receptor class dual specificity subfamily.</text>
</comment>
<feature type="region of interest" description="Disordered" evidence="5">
    <location>
        <begin position="121"/>
        <end position="140"/>
    </location>
</feature>
<dbReference type="STRING" id="1353952.A0A165F0T5"/>
<evidence type="ECO:0000256" key="2">
    <source>
        <dbReference type="ARBA" id="ARBA00013064"/>
    </source>
</evidence>